<reference evidence="1 2" key="1">
    <citation type="submission" date="2023-03" db="EMBL/GenBank/DDBJ databases">
        <title>WGS of Gossypium arboreum.</title>
        <authorList>
            <person name="Yu D."/>
        </authorList>
    </citation>
    <scope>NUCLEOTIDE SEQUENCE [LARGE SCALE GENOMIC DNA]</scope>
    <source>
        <tissue evidence="1">Leaf</tissue>
    </source>
</reference>
<sequence length="68" mass="7513">MGTLLPAKGSKWARERETPIHAIKECPTARGTLIYGGIDDRLVRNEFERCGSLIYGGIDDILIGLKLL</sequence>
<dbReference type="Proteomes" id="UP001358586">
    <property type="component" value="Chromosome 7"/>
</dbReference>
<evidence type="ECO:0000313" key="1">
    <source>
        <dbReference type="EMBL" id="KAK5817380.1"/>
    </source>
</evidence>
<protein>
    <submittedName>
        <fullName evidence="1">Uncharacterized protein</fullName>
    </submittedName>
</protein>
<dbReference type="EMBL" id="JARKNE010000007">
    <property type="protein sequence ID" value="KAK5817380.1"/>
    <property type="molecule type" value="Genomic_DNA"/>
</dbReference>
<name>A0ABR0P806_GOSAR</name>
<keyword evidence="2" id="KW-1185">Reference proteome</keyword>
<gene>
    <name evidence="1" type="ORF">PVK06_022304</name>
</gene>
<evidence type="ECO:0000313" key="2">
    <source>
        <dbReference type="Proteomes" id="UP001358586"/>
    </source>
</evidence>
<organism evidence="1 2">
    <name type="scientific">Gossypium arboreum</name>
    <name type="common">Tree cotton</name>
    <name type="synonym">Gossypium nanking</name>
    <dbReference type="NCBI Taxonomy" id="29729"/>
    <lineage>
        <taxon>Eukaryota</taxon>
        <taxon>Viridiplantae</taxon>
        <taxon>Streptophyta</taxon>
        <taxon>Embryophyta</taxon>
        <taxon>Tracheophyta</taxon>
        <taxon>Spermatophyta</taxon>
        <taxon>Magnoliopsida</taxon>
        <taxon>eudicotyledons</taxon>
        <taxon>Gunneridae</taxon>
        <taxon>Pentapetalae</taxon>
        <taxon>rosids</taxon>
        <taxon>malvids</taxon>
        <taxon>Malvales</taxon>
        <taxon>Malvaceae</taxon>
        <taxon>Malvoideae</taxon>
        <taxon>Gossypium</taxon>
    </lineage>
</organism>
<accession>A0ABR0P806</accession>
<comment type="caution">
    <text evidence="1">The sequence shown here is derived from an EMBL/GenBank/DDBJ whole genome shotgun (WGS) entry which is preliminary data.</text>
</comment>
<proteinExistence type="predicted"/>